<feature type="compositionally biased region" description="Basic and acidic residues" evidence="1">
    <location>
        <begin position="129"/>
        <end position="139"/>
    </location>
</feature>
<feature type="compositionally biased region" description="Basic and acidic residues" evidence="1">
    <location>
        <begin position="253"/>
        <end position="262"/>
    </location>
</feature>
<feature type="region of interest" description="Disordered" evidence="1">
    <location>
        <begin position="176"/>
        <end position="299"/>
    </location>
</feature>
<feature type="compositionally biased region" description="Basic and acidic residues" evidence="1">
    <location>
        <begin position="214"/>
        <end position="223"/>
    </location>
</feature>
<feature type="compositionally biased region" description="Basic and acidic residues" evidence="1">
    <location>
        <begin position="194"/>
        <end position="203"/>
    </location>
</feature>
<protein>
    <submittedName>
        <fullName evidence="2">Uncharacterized protein</fullName>
    </submittedName>
</protein>
<dbReference type="EMBL" id="MJEQ01001849">
    <property type="protein sequence ID" value="OIT29172.1"/>
    <property type="molecule type" value="Genomic_DNA"/>
</dbReference>
<evidence type="ECO:0000313" key="2">
    <source>
        <dbReference type="EMBL" id="OIT29172.1"/>
    </source>
</evidence>
<dbReference type="PANTHER" id="PTHR31286:SF164">
    <property type="entry name" value="ZINC FINGER, CCHC-TYPE"/>
    <property type="match status" value="1"/>
</dbReference>
<gene>
    <name evidence="2" type="ORF">A4A49_22601</name>
</gene>
<comment type="caution">
    <text evidence="2">The sequence shown here is derived from an EMBL/GenBank/DDBJ whole genome shotgun (WGS) entry which is preliminary data.</text>
</comment>
<evidence type="ECO:0000256" key="1">
    <source>
        <dbReference type="SAM" id="MobiDB-lite"/>
    </source>
</evidence>
<feature type="region of interest" description="Disordered" evidence="1">
    <location>
        <begin position="129"/>
        <end position="159"/>
    </location>
</feature>
<dbReference type="InterPro" id="IPR040256">
    <property type="entry name" value="At4g02000-like"/>
</dbReference>
<reference evidence="2" key="1">
    <citation type="submission" date="2016-11" db="EMBL/GenBank/DDBJ databases">
        <title>The genome of Nicotiana attenuata.</title>
        <authorList>
            <person name="Xu S."/>
            <person name="Brockmoeller T."/>
            <person name="Gaquerel E."/>
            <person name="Navarro A."/>
            <person name="Kuhl H."/>
            <person name="Gase K."/>
            <person name="Ling Z."/>
            <person name="Zhou W."/>
            <person name="Kreitzer C."/>
            <person name="Stanke M."/>
            <person name="Tang H."/>
            <person name="Lyons E."/>
            <person name="Pandey P."/>
            <person name="Pandey S.P."/>
            <person name="Timmermann B."/>
            <person name="Baldwin I.T."/>
        </authorList>
    </citation>
    <scope>NUCLEOTIDE SEQUENCE [LARGE SCALE GENOMIC DNA]</scope>
    <source>
        <strain evidence="2">UT</strain>
    </source>
</reference>
<keyword evidence="3" id="KW-1185">Reference proteome</keyword>
<feature type="compositionally biased region" description="Basic residues" evidence="1">
    <location>
        <begin position="237"/>
        <end position="252"/>
    </location>
</feature>
<sequence length="299" mass="34794">MQMWLQNWSPYFKPEEDLPIAPAWVLLPGLPFHMHDWHYIKQLLRFVGTPLALDAATLGRTRPSMAKIRVEVDLLKSLPDSVFVGQEDDESPLKGYTQKLEYEGVPKYCKHCRKLGHNMINSRALEKKYVASSEEKQNPTKETTQNKQDEERGTRNGSIKLNETIDTLVKSGKEKEDALIGQSQKISKAQVIKNSKEKGKIQESEENNNTFTLKELEKPHETQNQHQVKQRNNEKKSGKKKPKKMPKKKNKEHLRLSPESTKRNKRRKELTMVTTLRRPREMGRVPNFQSQTRMITKKK</sequence>
<dbReference type="AlphaFoldDB" id="A0A314KJ10"/>
<proteinExistence type="predicted"/>
<dbReference type="Gramene" id="OIT29172">
    <property type="protein sequence ID" value="OIT29172"/>
    <property type="gene ID" value="A4A49_22601"/>
</dbReference>
<feature type="compositionally biased region" description="Polar residues" evidence="1">
    <location>
        <begin position="287"/>
        <end position="299"/>
    </location>
</feature>
<dbReference type="Proteomes" id="UP000187609">
    <property type="component" value="Unassembled WGS sequence"/>
</dbReference>
<name>A0A314KJ10_NICAT</name>
<accession>A0A314KJ10</accession>
<organism evidence="2 3">
    <name type="scientific">Nicotiana attenuata</name>
    <name type="common">Coyote tobacco</name>
    <dbReference type="NCBI Taxonomy" id="49451"/>
    <lineage>
        <taxon>Eukaryota</taxon>
        <taxon>Viridiplantae</taxon>
        <taxon>Streptophyta</taxon>
        <taxon>Embryophyta</taxon>
        <taxon>Tracheophyta</taxon>
        <taxon>Spermatophyta</taxon>
        <taxon>Magnoliopsida</taxon>
        <taxon>eudicotyledons</taxon>
        <taxon>Gunneridae</taxon>
        <taxon>Pentapetalae</taxon>
        <taxon>asterids</taxon>
        <taxon>lamiids</taxon>
        <taxon>Solanales</taxon>
        <taxon>Solanaceae</taxon>
        <taxon>Nicotianoideae</taxon>
        <taxon>Nicotianeae</taxon>
        <taxon>Nicotiana</taxon>
    </lineage>
</organism>
<dbReference type="PANTHER" id="PTHR31286">
    <property type="entry name" value="GLYCINE-RICH CELL WALL STRUCTURAL PROTEIN 1.8-LIKE"/>
    <property type="match status" value="1"/>
</dbReference>
<evidence type="ECO:0000313" key="3">
    <source>
        <dbReference type="Proteomes" id="UP000187609"/>
    </source>
</evidence>